<dbReference type="InterPro" id="IPR005113">
    <property type="entry name" value="uDENN_dom"/>
</dbReference>
<dbReference type="GO" id="GO:1901981">
    <property type="term" value="F:phosphatidylinositol phosphate binding"/>
    <property type="evidence" value="ECO:0007669"/>
    <property type="project" value="TreeGrafter"/>
</dbReference>
<dbReference type="PANTHER" id="PTHR13196:SF14">
    <property type="entry name" value="UDENN DOMAIN-CONTAINING PROTEIN"/>
    <property type="match status" value="1"/>
</dbReference>
<feature type="domain" description="UDENN" evidence="2">
    <location>
        <begin position="110"/>
        <end position="657"/>
    </location>
</feature>
<protein>
    <recommendedName>
        <fullName evidence="2">UDENN domain-containing protein</fullName>
    </recommendedName>
</protein>
<feature type="compositionally biased region" description="Polar residues" evidence="1">
    <location>
        <begin position="73"/>
        <end position="84"/>
    </location>
</feature>
<evidence type="ECO:0000259" key="2">
    <source>
        <dbReference type="PROSITE" id="PS50211"/>
    </source>
</evidence>
<dbReference type="Proteomes" id="UP000695562">
    <property type="component" value="Unassembled WGS sequence"/>
</dbReference>
<dbReference type="GO" id="GO:0032456">
    <property type="term" value="P:endocytic recycling"/>
    <property type="evidence" value="ECO:0007669"/>
    <property type="project" value="TreeGrafter"/>
</dbReference>
<dbReference type="InterPro" id="IPR040032">
    <property type="entry name" value="DENND1A/B/C"/>
</dbReference>
<dbReference type="InterPro" id="IPR043153">
    <property type="entry name" value="DENN_C"/>
</dbReference>
<dbReference type="EMBL" id="AJWJ01000034">
    <property type="protein sequence ID" value="KAF2077267.1"/>
    <property type="molecule type" value="Genomic_DNA"/>
</dbReference>
<dbReference type="InterPro" id="IPR001194">
    <property type="entry name" value="cDENN_dom"/>
</dbReference>
<dbReference type="GO" id="GO:0005085">
    <property type="term" value="F:guanyl-nucleotide exchange factor activity"/>
    <property type="evidence" value="ECO:0007669"/>
    <property type="project" value="InterPro"/>
</dbReference>
<feature type="compositionally biased region" description="Polar residues" evidence="1">
    <location>
        <begin position="92"/>
        <end position="114"/>
    </location>
</feature>
<dbReference type="Gene3D" id="3.30.450.200">
    <property type="match status" value="1"/>
</dbReference>
<evidence type="ECO:0000313" key="4">
    <source>
        <dbReference type="Proteomes" id="UP000695562"/>
    </source>
</evidence>
<dbReference type="GO" id="GO:0005829">
    <property type="term" value="C:cytosol"/>
    <property type="evidence" value="ECO:0007669"/>
    <property type="project" value="TreeGrafter"/>
</dbReference>
<dbReference type="AlphaFoldDB" id="A0A8J4V7Y0"/>
<keyword evidence="4" id="KW-1185">Reference proteome</keyword>
<evidence type="ECO:0000256" key="1">
    <source>
        <dbReference type="SAM" id="MobiDB-lite"/>
    </source>
</evidence>
<feature type="compositionally biased region" description="Basic and acidic residues" evidence="1">
    <location>
        <begin position="310"/>
        <end position="329"/>
    </location>
</feature>
<sequence length="661" mass="74593">MMSIPFFKKEHKRTPSGRRQLDITIDVETLTQDEKLSRSLHTGVRKRSVIDRPRLFEWFLVIGVPPIQSTVNSPLNSSVGSSPITSPPLQQPPTLSTKPTLLRSSSPTPQSPHSASPLLNGGTAAIAQPKVLYQYPPDKPLDNLSVEFFPFPQGVPITNVSQTASHTNLFQMLYPQRHLKNLEDSFVFMLTDEKKDVLYGVCTNKVSSIGSLLAGEKYEIDIDENPNQDDYIHVGEMVPTAPKCYCILSKYPFFPIHFNIINGVLSLQHIQEITRFQNIMSSSKKSKPNAIQTTSTSTPLSMSKSMTNSLERKIEPNGNGKDKDKDKGTPDSNNNNNNNIIPTIEITNGSSLQTSSTSNILHEEKPTPPRKYPILECIEFFYSQNIPMPSQTVQYDFPGLESIIKFKRGPCKTKDDFTSDYDDYMLEYGLFTTVQLLTHKTLIVILSAILLEKRVVFYSKTIRSLTSVIFSFISLIKPFNYQSVILPLLPSSVSSLSIQDLLSAPVPYIIGLTGDLPKDVDFSDIVLVDIDQNKIQSKVVQLLPRWQELANKLMHIVKELKPSMTKQLAFVATAEQEVILNRITIAVETHISSLFDNFSRHCIRNVTDKQKISIFVKESFLIAEYPDAEQSDWINEFMKTLIFSVFLDKKLRTDDNDLVFE</sequence>
<proteinExistence type="predicted"/>
<feature type="compositionally biased region" description="Low complexity" evidence="1">
    <location>
        <begin position="333"/>
        <end position="348"/>
    </location>
</feature>
<comment type="caution">
    <text evidence="3">The sequence shown here is derived from an EMBL/GenBank/DDBJ whole genome shotgun (WGS) entry which is preliminary data.</text>
</comment>
<dbReference type="SMART" id="SM00800">
    <property type="entry name" value="uDENN"/>
    <property type="match status" value="1"/>
</dbReference>
<dbReference type="OrthoDB" id="6019893at2759"/>
<feature type="compositionally biased region" description="Polar residues" evidence="1">
    <location>
        <begin position="349"/>
        <end position="360"/>
    </location>
</feature>
<dbReference type="GO" id="GO:0006897">
    <property type="term" value="P:endocytosis"/>
    <property type="evidence" value="ECO:0007669"/>
    <property type="project" value="TreeGrafter"/>
</dbReference>
<evidence type="ECO:0000313" key="3">
    <source>
        <dbReference type="EMBL" id="KAF2077267.1"/>
    </source>
</evidence>
<dbReference type="Gene3D" id="3.40.50.11500">
    <property type="match status" value="1"/>
</dbReference>
<feature type="region of interest" description="Disordered" evidence="1">
    <location>
        <begin position="73"/>
        <end position="120"/>
    </location>
</feature>
<dbReference type="PROSITE" id="PS50211">
    <property type="entry name" value="DENN"/>
    <property type="match status" value="1"/>
</dbReference>
<name>A0A8J4V7Y0_9MYCE</name>
<dbReference type="InterPro" id="IPR037516">
    <property type="entry name" value="Tripartite_DENN"/>
</dbReference>
<organism evidence="3 4">
    <name type="scientific">Polysphondylium violaceum</name>
    <dbReference type="NCBI Taxonomy" id="133409"/>
    <lineage>
        <taxon>Eukaryota</taxon>
        <taxon>Amoebozoa</taxon>
        <taxon>Evosea</taxon>
        <taxon>Eumycetozoa</taxon>
        <taxon>Dictyostelia</taxon>
        <taxon>Dictyosteliales</taxon>
        <taxon>Dictyosteliaceae</taxon>
        <taxon>Polysphondylium</taxon>
    </lineage>
</organism>
<feature type="region of interest" description="Disordered" evidence="1">
    <location>
        <begin position="281"/>
        <end position="366"/>
    </location>
</feature>
<dbReference type="Pfam" id="PF03456">
    <property type="entry name" value="uDENN"/>
    <property type="match status" value="1"/>
</dbReference>
<gene>
    <name evidence="3" type="ORF">CYY_001456</name>
</gene>
<dbReference type="SMART" id="SM00799">
    <property type="entry name" value="DENN"/>
    <property type="match status" value="1"/>
</dbReference>
<reference evidence="3" key="1">
    <citation type="submission" date="2020-01" db="EMBL/GenBank/DDBJ databases">
        <title>Development of genomics and gene disruption for Polysphondylium violaceum indicates a role for the polyketide synthase stlB in stalk morphogenesis.</title>
        <authorList>
            <person name="Narita B."/>
            <person name="Kawabe Y."/>
            <person name="Kin K."/>
            <person name="Saito T."/>
            <person name="Gibbs R."/>
            <person name="Kuspa A."/>
            <person name="Muzny D."/>
            <person name="Queller D."/>
            <person name="Richards S."/>
            <person name="Strassman J."/>
            <person name="Sucgang R."/>
            <person name="Worley K."/>
            <person name="Schaap P."/>
        </authorList>
    </citation>
    <scope>NUCLEOTIDE SEQUENCE</scope>
    <source>
        <strain evidence="3">QSvi11</strain>
    </source>
</reference>
<dbReference type="Pfam" id="PF02141">
    <property type="entry name" value="DENN"/>
    <property type="match status" value="1"/>
</dbReference>
<dbReference type="PANTHER" id="PTHR13196">
    <property type="entry name" value="DENN DOMAIN-CONTAINING"/>
    <property type="match status" value="1"/>
</dbReference>
<feature type="compositionally biased region" description="Polar residues" evidence="1">
    <location>
        <begin position="281"/>
        <end position="309"/>
    </location>
</feature>
<accession>A0A8J4V7Y0</accession>